<proteinExistence type="inferred from homology"/>
<dbReference type="CDD" id="cd00761">
    <property type="entry name" value="Glyco_tranf_GTA_type"/>
    <property type="match status" value="1"/>
</dbReference>
<reference evidence="5 6" key="1">
    <citation type="submission" date="2016-08" db="EMBL/GenBank/DDBJ databases">
        <authorList>
            <person name="Seilhamer J.J."/>
        </authorList>
    </citation>
    <scope>NUCLEOTIDE SEQUENCE [LARGE SCALE GENOMIC DNA]</scope>
    <source>
        <strain evidence="5 6">IEBC_T61001</strain>
    </source>
</reference>
<dbReference type="PANTHER" id="PTHR43398">
    <property type="entry name" value="DOLICHOL-PHOSPHATE MANNOSYLTRANSFERASE SUBUNIT 1"/>
    <property type="match status" value="1"/>
</dbReference>
<dbReference type="CDD" id="cd04179">
    <property type="entry name" value="DPM_DPG-synthase_like"/>
    <property type="match status" value="1"/>
</dbReference>
<dbReference type="PANTHER" id="PTHR43398:SF1">
    <property type="entry name" value="DOLICHOL-PHOSPHATE MANNOSYLTRANSFERASE SUBUNIT 1"/>
    <property type="match status" value="1"/>
</dbReference>
<dbReference type="InterPro" id="IPR029058">
    <property type="entry name" value="AB_hydrolase_fold"/>
</dbReference>
<comment type="similarity">
    <text evidence="1">Belongs to the glycosyltransferase 2 family.</text>
</comment>
<dbReference type="InterPro" id="IPR001173">
    <property type="entry name" value="Glyco_trans_2-like"/>
</dbReference>
<keyword evidence="3" id="KW-0808">Transferase</keyword>
<dbReference type="GO" id="GO:0016020">
    <property type="term" value="C:membrane"/>
    <property type="evidence" value="ECO:0007669"/>
    <property type="project" value="GOC"/>
</dbReference>
<sequence length="796" mass="90414">MERVIKLLDQYKKINISYEELWQMDFQTTEPFILKVDWGKVTYEFLIRIKPGASNTIVFGSGAGGFQEQPIGPPIFHRHSWMEEFEDTVIYYNDPTLYLGKLSLGWGQGELDRFYLQDIANILEILFTKLKIDSKNVLFYGSSGGGFMSLILAGFVKGSTVLINNPQTNLLKWIPVPINLVFDLSYPGLSREEVEEKFGERINVVKFFNHIKYVPNIYFLQNFACEFDVQNHLIPFISELEQLDKDTEVNQIVIDLYFDKKAGHAAVGKSETIEYIKKVKPNQTVKKEQKEVALSVVIVLGEEKSKLNQILNKVHHIKPLEIIIVADDRMSAIQSIPTFVESNVVVIEEKNKWKAPVHGAKIANGDVILFLNGEDVIFSVELERFIEPLLKKEQDVILNNIDSVCFEKMRVEWPSIAMVYRKIVNDVLGRMDLKYDSMLSMPYAITKKAIEDIGYDILQNPILSQVTLIEKGWRLQSSSAITNTSLNNIPANKTSFYKNELTKLEVCEIKENVKALESWLQRKDDRGNYTDGGRKREIIEQLKKQKNYSRFHKGWGMNSSIYNGKQLSIIIPAQNEEATIKEVILEARKVEPKEIIVVINGSTDQTEVIAKQLGATVIVYKERLGHDVGRAIGAQEATGDILLFIDADFAIPAKDLHPLTQAVADGVDMVLNDLNLNLRFPLYIVSLYKYMLNIACNRKDLGVGSTIAVPHAISRKCLEGIGWDTLHTACVAQVKAILEGYKVECVHFVDVMKPNRIRPNEHFATVGHPPAVLRITGDHVEGLSYLLKNRDFKDLF</sequence>
<evidence type="ECO:0000256" key="2">
    <source>
        <dbReference type="ARBA" id="ARBA00022676"/>
    </source>
</evidence>
<dbReference type="SUPFAM" id="SSF53448">
    <property type="entry name" value="Nucleotide-diphospho-sugar transferases"/>
    <property type="match status" value="2"/>
</dbReference>
<dbReference type="AlphaFoldDB" id="A0A1C4ERK4"/>
<dbReference type="EMBL" id="FMBI01000034">
    <property type="protein sequence ID" value="SCC46219.1"/>
    <property type="molecule type" value="Genomic_DNA"/>
</dbReference>
<dbReference type="Pfam" id="PF00535">
    <property type="entry name" value="Glycos_transf_2"/>
    <property type="match status" value="2"/>
</dbReference>
<evidence type="ECO:0000256" key="3">
    <source>
        <dbReference type="ARBA" id="ARBA00022679"/>
    </source>
</evidence>
<dbReference type="InterPro" id="IPR029044">
    <property type="entry name" value="Nucleotide-diphossugar_trans"/>
</dbReference>
<evidence type="ECO:0000259" key="4">
    <source>
        <dbReference type="Pfam" id="PF00535"/>
    </source>
</evidence>
<evidence type="ECO:0000313" key="5">
    <source>
        <dbReference type="EMBL" id="SCC46219.1"/>
    </source>
</evidence>
<name>A0A1C4ERK4_BACTU</name>
<dbReference type="InterPro" id="IPR039528">
    <property type="entry name" value="DPM1-like"/>
</dbReference>
<dbReference type="GO" id="GO:0004582">
    <property type="term" value="F:dolichyl-phosphate beta-D-mannosyltransferase activity"/>
    <property type="evidence" value="ECO:0007669"/>
    <property type="project" value="InterPro"/>
</dbReference>
<evidence type="ECO:0000256" key="1">
    <source>
        <dbReference type="ARBA" id="ARBA00006739"/>
    </source>
</evidence>
<evidence type="ECO:0000313" key="6">
    <source>
        <dbReference type="Proteomes" id="UP000195991"/>
    </source>
</evidence>
<gene>
    <name evidence="5" type="ORF">BTT61001_03439</name>
</gene>
<protein>
    <recommendedName>
        <fullName evidence="4">Glycosyltransferase 2-like domain-containing protein</fullName>
    </recommendedName>
</protein>
<organism evidence="5 6">
    <name type="scientific">Bacillus thuringiensis</name>
    <dbReference type="NCBI Taxonomy" id="1428"/>
    <lineage>
        <taxon>Bacteria</taxon>
        <taxon>Bacillati</taxon>
        <taxon>Bacillota</taxon>
        <taxon>Bacilli</taxon>
        <taxon>Bacillales</taxon>
        <taxon>Bacillaceae</taxon>
        <taxon>Bacillus</taxon>
        <taxon>Bacillus cereus group</taxon>
    </lineage>
</organism>
<dbReference type="GO" id="GO:0009247">
    <property type="term" value="P:glycolipid biosynthetic process"/>
    <property type="evidence" value="ECO:0007669"/>
    <property type="project" value="TreeGrafter"/>
</dbReference>
<dbReference type="FunFam" id="3.90.550.10:FF:000134">
    <property type="entry name" value="Glycosyl transferase family 2"/>
    <property type="match status" value="1"/>
</dbReference>
<accession>A0A1C4ERK4</accession>
<feature type="domain" description="Glycosyltransferase 2-like" evidence="4">
    <location>
        <begin position="568"/>
        <end position="670"/>
    </location>
</feature>
<dbReference type="SUPFAM" id="SSF53474">
    <property type="entry name" value="alpha/beta-Hydrolases"/>
    <property type="match status" value="1"/>
</dbReference>
<dbReference type="Gene3D" id="3.90.550.10">
    <property type="entry name" value="Spore Coat Polysaccharide Biosynthesis Protein SpsA, Chain A"/>
    <property type="match status" value="2"/>
</dbReference>
<feature type="domain" description="Glycosyltransferase 2-like" evidence="4">
    <location>
        <begin position="295"/>
        <end position="421"/>
    </location>
</feature>
<keyword evidence="2" id="KW-0328">Glycosyltransferase</keyword>
<dbReference type="Proteomes" id="UP000195991">
    <property type="component" value="Unassembled WGS sequence"/>
</dbReference>